<dbReference type="PANTHER" id="PTHR13976">
    <property type="entry name" value="HETEROGENEOUS NUCLEAR RIBONUCLEOPROTEIN-RELATED"/>
    <property type="match status" value="1"/>
</dbReference>
<sequence>MEETFNPQAGGWSEATLLSAWEELRRIVSEHCHPPQQRDKALKLIETVMTEERRRNASVVDRGIQKAFGGVNGSNPFGLDSVLSKDNREWGGKNVLGVWGNASSQNQILASSLLNKWGGSVNENEWQFGLGNIALDGDDAADMKRLNIDSGPSEFVRWNSGSGGGLDLGERPINAEFGPSFLNAATGNQIDFPFPQVQQPVIPSSINVPEQQQTPSIIMQGGGETQKNGQSGIQFMFNQQMNPVQLHMQQQLQSNATSSGSSNVGGISLANIQQEEEQQKVPNSQGKFPTNSVGPTVTVRNPNNSAGENGTKRSMEVPKRSEDARVDPKRTTETTKTTTKTEGKRTEPKGKGATTKVKLRGLPYGATTADVLNFFKGLGVLEESITFGINSEGRPSGEAWVSFNRIEDARKAVREKDRHHMGDRYVELFLLNECGGVASRALK</sequence>
<name>A0A7S4JD46_GUITH</name>
<reference evidence="6" key="1">
    <citation type="submission" date="2021-01" db="EMBL/GenBank/DDBJ databases">
        <authorList>
            <person name="Corre E."/>
            <person name="Pelletier E."/>
            <person name="Niang G."/>
            <person name="Scheremetjew M."/>
            <person name="Finn R."/>
            <person name="Kale V."/>
            <person name="Holt S."/>
            <person name="Cochrane G."/>
            <person name="Meng A."/>
            <person name="Brown T."/>
            <person name="Cohen L."/>
        </authorList>
    </citation>
    <scope>NUCLEOTIDE SEQUENCE</scope>
    <source>
        <strain evidence="6">CCMP 2712</strain>
    </source>
</reference>
<evidence type="ECO:0000313" key="6">
    <source>
        <dbReference type="EMBL" id="CAE2259821.1"/>
    </source>
</evidence>
<dbReference type="CDD" id="cd12254">
    <property type="entry name" value="RRM_hnRNPH_ESRPs_RBM12_like"/>
    <property type="match status" value="1"/>
</dbReference>
<organism evidence="6">
    <name type="scientific">Guillardia theta</name>
    <name type="common">Cryptophyte</name>
    <name type="synonym">Cryptomonas phi</name>
    <dbReference type="NCBI Taxonomy" id="55529"/>
    <lineage>
        <taxon>Eukaryota</taxon>
        <taxon>Cryptophyceae</taxon>
        <taxon>Pyrenomonadales</taxon>
        <taxon>Geminigeraceae</taxon>
        <taxon>Guillardia</taxon>
    </lineage>
</organism>
<dbReference type="Pfam" id="PF00076">
    <property type="entry name" value="RRM_1"/>
    <property type="match status" value="1"/>
</dbReference>
<evidence type="ECO:0000256" key="1">
    <source>
        <dbReference type="ARBA" id="ARBA00022737"/>
    </source>
</evidence>
<dbReference type="AlphaFoldDB" id="A0A7S4JD46"/>
<dbReference type="PROSITE" id="PS50102">
    <property type="entry name" value="RRM"/>
    <property type="match status" value="1"/>
</dbReference>
<evidence type="ECO:0000256" key="4">
    <source>
        <dbReference type="SAM" id="MobiDB-lite"/>
    </source>
</evidence>
<accession>A0A7S4JD46</accession>
<dbReference type="SMART" id="SM00360">
    <property type="entry name" value="RRM"/>
    <property type="match status" value="1"/>
</dbReference>
<dbReference type="InterPro" id="IPR000504">
    <property type="entry name" value="RRM_dom"/>
</dbReference>
<evidence type="ECO:0000256" key="2">
    <source>
        <dbReference type="ARBA" id="ARBA00022884"/>
    </source>
</evidence>
<evidence type="ECO:0000259" key="5">
    <source>
        <dbReference type="PROSITE" id="PS50102"/>
    </source>
</evidence>
<feature type="compositionally biased region" description="Basic and acidic residues" evidence="4">
    <location>
        <begin position="310"/>
        <end position="350"/>
    </location>
</feature>
<dbReference type="EMBL" id="HBKN01005983">
    <property type="protein sequence ID" value="CAE2259821.1"/>
    <property type="molecule type" value="Transcribed_RNA"/>
</dbReference>
<dbReference type="InterPro" id="IPR050666">
    <property type="entry name" value="ESRP"/>
</dbReference>
<dbReference type="GO" id="GO:0003723">
    <property type="term" value="F:RNA binding"/>
    <property type="evidence" value="ECO:0007669"/>
    <property type="project" value="UniProtKB-UniRule"/>
</dbReference>
<dbReference type="Gene3D" id="3.30.70.330">
    <property type="match status" value="1"/>
</dbReference>
<proteinExistence type="predicted"/>
<feature type="compositionally biased region" description="Polar residues" evidence="4">
    <location>
        <begin position="280"/>
        <end position="308"/>
    </location>
</feature>
<protein>
    <recommendedName>
        <fullName evidence="5">RRM domain-containing protein</fullName>
    </recommendedName>
</protein>
<gene>
    <name evidence="6" type="ORF">GTHE00462_LOCUS4779</name>
</gene>
<keyword evidence="2 3" id="KW-0694">RNA-binding</keyword>
<keyword evidence="1" id="KW-0677">Repeat</keyword>
<dbReference type="SUPFAM" id="SSF54928">
    <property type="entry name" value="RNA-binding domain, RBD"/>
    <property type="match status" value="1"/>
</dbReference>
<evidence type="ECO:0000256" key="3">
    <source>
        <dbReference type="PROSITE-ProRule" id="PRU00176"/>
    </source>
</evidence>
<feature type="region of interest" description="Disordered" evidence="4">
    <location>
        <begin position="275"/>
        <end position="352"/>
    </location>
</feature>
<feature type="domain" description="RRM" evidence="5">
    <location>
        <begin position="355"/>
        <end position="433"/>
    </location>
</feature>
<dbReference type="InterPro" id="IPR012677">
    <property type="entry name" value="Nucleotide-bd_a/b_plait_sf"/>
</dbReference>
<dbReference type="InterPro" id="IPR035979">
    <property type="entry name" value="RBD_domain_sf"/>
</dbReference>